<feature type="compositionally biased region" description="Basic and acidic residues" evidence="2">
    <location>
        <begin position="485"/>
        <end position="503"/>
    </location>
</feature>
<dbReference type="PROSITE" id="PS00823">
    <property type="entry name" value="DEHYDRIN_2"/>
    <property type="match status" value="1"/>
</dbReference>
<sequence>MVKDSAYYDVLEVSTDASVAQIKKAYYLKAKLVHPDKNPDNPDAAWRFQELGEAYQVLSDPVKKEAYDKYGKEGLPQDNMIDPTAVFGMLFGSDYFEDYVGQLALASVASVEIEEESTTPEARTRVQEKIKNLQTEREQTLIQSLKDRLQPYVDGRQEEFGDWANAEARRLSQAAFGEAMLHTIGYIYVRQAARELGKNKLYIGVPFIAEWVRDKGHHVKSQVNAAAGAISLIQLQEGIKKIEEGDNKEEQLIKNIEEKKDAMLNSLWKINVVDIESTLSRVCQAVLKETNIPRDVLKLRARGLKKLGTIFQQGGQMAEYHGEYGHPYPRVDQYGNPVPPVDQYGNPVPREPASAGLGGTAPLYGAAGDTTGAGYVAAPPGDYGTAGGAAYPSGGVAPGETALAYEGMVGGGGGIGAATAGMGGQLQPTREEEHTFGSSQLEPASREEHTTLGEKLTRSGSSSSSSSSFSEDDGQGGRRKKKSIKEKIKEKLPGTHKHEERKAGHAAPATTTTGTTHAAGAHEKKGFMDKIKERLPGHH</sequence>
<dbReference type="Pfam" id="PF00257">
    <property type="entry name" value="Dehydrin"/>
    <property type="match status" value="1"/>
</dbReference>
<dbReference type="InterPro" id="IPR001623">
    <property type="entry name" value="DnaJ_domain"/>
</dbReference>
<dbReference type="PANTHER" id="PTHR44094">
    <property type="entry name" value="DNAJ HEAT SHOCK N-TERMINAL DOMAIN-CONTAINING PROTEIN"/>
    <property type="match status" value="1"/>
</dbReference>
<keyword evidence="5" id="KW-1185">Reference proteome</keyword>
<feature type="region of interest" description="Disordered" evidence="2">
    <location>
        <begin position="419"/>
        <end position="539"/>
    </location>
</feature>
<dbReference type="InterPro" id="IPR000167">
    <property type="entry name" value="Dehydrin"/>
</dbReference>
<dbReference type="PANTHER" id="PTHR44094:SF6">
    <property type="entry name" value="OS01G0702450 PROTEIN"/>
    <property type="match status" value="1"/>
</dbReference>
<dbReference type="PROSITE" id="PS50076">
    <property type="entry name" value="DNAJ_2"/>
    <property type="match status" value="1"/>
</dbReference>
<accession>K3XGD3</accession>
<dbReference type="HOGENOM" id="CLU_446487_0_0_1"/>
<dbReference type="InterPro" id="IPR052423">
    <property type="entry name" value="EMIR"/>
</dbReference>
<dbReference type="OMA" id="PMAEHAT"/>
<reference evidence="5" key="1">
    <citation type="journal article" date="2012" name="Nat. Biotechnol.">
        <title>Reference genome sequence of the model plant Setaria.</title>
        <authorList>
            <person name="Bennetzen J.L."/>
            <person name="Schmutz J."/>
            <person name="Wang H."/>
            <person name="Percifield R."/>
            <person name="Hawkins J."/>
            <person name="Pontaroli A.C."/>
            <person name="Estep M."/>
            <person name="Feng L."/>
            <person name="Vaughn J.N."/>
            <person name="Grimwood J."/>
            <person name="Jenkins J."/>
            <person name="Barry K."/>
            <person name="Lindquist E."/>
            <person name="Hellsten U."/>
            <person name="Deshpande S."/>
            <person name="Wang X."/>
            <person name="Wu X."/>
            <person name="Mitros T."/>
            <person name="Triplett J."/>
            <person name="Yang X."/>
            <person name="Ye C.Y."/>
            <person name="Mauro-Herrera M."/>
            <person name="Wang L."/>
            <person name="Li P."/>
            <person name="Sharma M."/>
            <person name="Sharma R."/>
            <person name="Ronald P.C."/>
            <person name="Panaud O."/>
            <person name="Kellogg E.A."/>
            <person name="Brutnell T.P."/>
            <person name="Doust A.N."/>
            <person name="Tuskan G.A."/>
            <person name="Rokhsar D."/>
            <person name="Devos K.M."/>
        </authorList>
    </citation>
    <scope>NUCLEOTIDE SEQUENCE [LARGE SCALE GENOMIC DNA]</scope>
    <source>
        <strain evidence="5">cv. Yugu1</strain>
    </source>
</reference>
<evidence type="ECO:0000256" key="2">
    <source>
        <dbReference type="SAM" id="MobiDB-lite"/>
    </source>
</evidence>
<name>K3XGD3_SETIT</name>
<feature type="compositionally biased region" description="Low complexity" evidence="2">
    <location>
        <begin position="459"/>
        <end position="469"/>
    </location>
</feature>
<dbReference type="eggNOG" id="KOG0691">
    <property type="taxonomic scope" value="Eukaryota"/>
</dbReference>
<feature type="domain" description="J" evidence="3">
    <location>
        <begin position="6"/>
        <end position="71"/>
    </location>
</feature>
<dbReference type="SMART" id="SM00271">
    <property type="entry name" value="DnaJ"/>
    <property type="match status" value="1"/>
</dbReference>
<protein>
    <recommendedName>
        <fullName evidence="3">J domain-containing protein</fullName>
    </recommendedName>
</protein>
<dbReference type="GO" id="GO:0005783">
    <property type="term" value="C:endoplasmic reticulum"/>
    <property type="evidence" value="ECO:0007669"/>
    <property type="project" value="UniProtKB-ARBA"/>
</dbReference>
<dbReference type="Proteomes" id="UP000004995">
    <property type="component" value="Unassembled WGS sequence"/>
</dbReference>
<dbReference type="GO" id="GO:0009415">
    <property type="term" value="P:response to water"/>
    <property type="evidence" value="ECO:0007669"/>
    <property type="project" value="InterPro"/>
</dbReference>
<dbReference type="Gene3D" id="1.10.287.110">
    <property type="entry name" value="DnaJ domain"/>
    <property type="match status" value="1"/>
</dbReference>
<dbReference type="InterPro" id="IPR036869">
    <property type="entry name" value="J_dom_sf"/>
</dbReference>
<dbReference type="Pfam" id="PF00226">
    <property type="entry name" value="DnaJ"/>
    <property type="match status" value="1"/>
</dbReference>
<feature type="compositionally biased region" description="Low complexity" evidence="2">
    <location>
        <begin position="505"/>
        <end position="519"/>
    </location>
</feature>
<dbReference type="CDD" id="cd06257">
    <property type="entry name" value="DnaJ"/>
    <property type="match status" value="1"/>
</dbReference>
<evidence type="ECO:0000259" key="3">
    <source>
        <dbReference type="PROSITE" id="PS50076"/>
    </source>
</evidence>
<evidence type="ECO:0000256" key="1">
    <source>
        <dbReference type="RuleBase" id="RU003995"/>
    </source>
</evidence>
<dbReference type="Pfam" id="PF14308">
    <property type="entry name" value="DnaJ-X"/>
    <property type="match status" value="1"/>
</dbReference>
<dbReference type="AlphaFoldDB" id="K3XGD3"/>
<organism evidence="4 5">
    <name type="scientific">Setaria italica</name>
    <name type="common">Foxtail millet</name>
    <name type="synonym">Panicum italicum</name>
    <dbReference type="NCBI Taxonomy" id="4555"/>
    <lineage>
        <taxon>Eukaryota</taxon>
        <taxon>Viridiplantae</taxon>
        <taxon>Streptophyta</taxon>
        <taxon>Embryophyta</taxon>
        <taxon>Tracheophyta</taxon>
        <taxon>Spermatophyta</taxon>
        <taxon>Magnoliopsida</taxon>
        <taxon>Liliopsida</taxon>
        <taxon>Poales</taxon>
        <taxon>Poaceae</taxon>
        <taxon>PACMAD clade</taxon>
        <taxon>Panicoideae</taxon>
        <taxon>Panicodae</taxon>
        <taxon>Paniceae</taxon>
        <taxon>Cenchrinae</taxon>
        <taxon>Setaria</taxon>
    </lineage>
</organism>
<dbReference type="Gramene" id="KQL06596">
    <property type="protein sequence ID" value="KQL06596"/>
    <property type="gene ID" value="SETIT_000953mg"/>
</dbReference>
<evidence type="ECO:0000313" key="5">
    <source>
        <dbReference type="Proteomes" id="UP000004995"/>
    </source>
</evidence>
<dbReference type="InterPro" id="IPR026894">
    <property type="entry name" value="DnaJ_X"/>
</dbReference>
<dbReference type="InterPro" id="IPR030513">
    <property type="entry name" value="Dehydrin_CS"/>
</dbReference>
<proteinExistence type="inferred from homology"/>
<dbReference type="EnsemblPlants" id="KQL06595">
    <property type="protein sequence ID" value="KQL06595"/>
    <property type="gene ID" value="SETIT_000953mg"/>
</dbReference>
<reference evidence="4" key="2">
    <citation type="submission" date="2018-08" db="UniProtKB">
        <authorList>
            <consortium name="EnsemblPlants"/>
        </authorList>
    </citation>
    <scope>IDENTIFICATION</scope>
    <source>
        <strain evidence="4">Yugu1</strain>
    </source>
</reference>
<dbReference type="STRING" id="4555.K3XGD3"/>
<dbReference type="InterPro" id="IPR018253">
    <property type="entry name" value="DnaJ_domain_CS"/>
</dbReference>
<feature type="compositionally biased region" description="Basic and acidic residues" evidence="2">
    <location>
        <begin position="520"/>
        <end position="539"/>
    </location>
</feature>
<dbReference type="PROSITE" id="PS00636">
    <property type="entry name" value="DNAJ_1"/>
    <property type="match status" value="1"/>
</dbReference>
<comment type="similarity">
    <text evidence="1">Belongs to the plant dehydrin family.</text>
</comment>
<dbReference type="Gramene" id="KQL06595">
    <property type="protein sequence ID" value="KQL06595"/>
    <property type="gene ID" value="SETIT_000953mg"/>
</dbReference>
<dbReference type="PRINTS" id="PR00625">
    <property type="entry name" value="JDOMAIN"/>
</dbReference>
<evidence type="ECO:0000313" key="4">
    <source>
        <dbReference type="EnsemblPlants" id="KQL06595"/>
    </source>
</evidence>
<dbReference type="EMBL" id="AGNK02003269">
    <property type="status" value="NOT_ANNOTATED_CDS"/>
    <property type="molecule type" value="Genomic_DNA"/>
</dbReference>
<dbReference type="SUPFAM" id="SSF46565">
    <property type="entry name" value="Chaperone J-domain"/>
    <property type="match status" value="1"/>
</dbReference>
<dbReference type="EnsemblPlants" id="KQL06596">
    <property type="protein sequence ID" value="KQL06596"/>
    <property type="gene ID" value="SETIT_000953mg"/>
</dbReference>
<feature type="compositionally biased region" description="Basic and acidic residues" evidence="2">
    <location>
        <begin position="444"/>
        <end position="457"/>
    </location>
</feature>